<dbReference type="InterPro" id="IPR006197">
    <property type="entry name" value="Peptidase_S24_LexA"/>
</dbReference>
<evidence type="ECO:0000256" key="7">
    <source>
        <dbReference type="RuleBase" id="RU003991"/>
    </source>
</evidence>
<evidence type="ECO:0000313" key="10">
    <source>
        <dbReference type="Proteomes" id="UP000199058"/>
    </source>
</evidence>
<keyword evidence="3 7" id="KW-0378">Hydrolase</keyword>
<keyword evidence="6" id="KW-0742">SOS response</keyword>
<keyword evidence="2" id="KW-0227">DNA damage</keyword>
<evidence type="ECO:0000259" key="8">
    <source>
        <dbReference type="Pfam" id="PF00717"/>
    </source>
</evidence>
<dbReference type="GO" id="GO:0003677">
    <property type="term" value="F:DNA binding"/>
    <property type="evidence" value="ECO:0007669"/>
    <property type="project" value="InterPro"/>
</dbReference>
<dbReference type="PANTHER" id="PTHR33516">
    <property type="entry name" value="LEXA REPRESSOR"/>
    <property type="match status" value="1"/>
</dbReference>
<dbReference type="EMBL" id="FOLH01000001">
    <property type="protein sequence ID" value="SFB88750.1"/>
    <property type="molecule type" value="Genomic_DNA"/>
</dbReference>
<sequence length="143" mass="15401">MDVEEIFASLKSEAPEKAAPKARTSGFPSPAEDFAGQTLSLDKHLVRRPAATYFCRVAGDAMQAAGIHDGDLLVVDSSLTPQHEQVVVALLFGDLVVRRLHKSPTAAWLVAESPAGGYPPVEITQLDAAELFWGVVTWVLHQP</sequence>
<dbReference type="GO" id="GO:0006355">
    <property type="term" value="P:regulation of DNA-templated transcription"/>
    <property type="evidence" value="ECO:0007669"/>
    <property type="project" value="InterPro"/>
</dbReference>
<evidence type="ECO:0000256" key="2">
    <source>
        <dbReference type="ARBA" id="ARBA00022763"/>
    </source>
</evidence>
<dbReference type="GO" id="GO:0009432">
    <property type="term" value="P:SOS response"/>
    <property type="evidence" value="ECO:0007669"/>
    <property type="project" value="UniProtKB-KW"/>
</dbReference>
<dbReference type="InterPro" id="IPR050077">
    <property type="entry name" value="LexA_repressor"/>
</dbReference>
<feature type="domain" description="Peptidase S24/S26A/S26B/S26C" evidence="8">
    <location>
        <begin position="25"/>
        <end position="129"/>
    </location>
</feature>
<dbReference type="STRING" id="1122252.SAMN05660443_0740"/>
<reference evidence="9 10" key="1">
    <citation type="submission" date="2016-10" db="EMBL/GenBank/DDBJ databases">
        <authorList>
            <person name="de Groot N.N."/>
        </authorList>
    </citation>
    <scope>NUCLEOTIDE SEQUENCE [LARGE SCALE GENOMIC DNA]</scope>
    <source>
        <strain evidence="9 10">DSM 18438</strain>
    </source>
</reference>
<evidence type="ECO:0000256" key="6">
    <source>
        <dbReference type="ARBA" id="ARBA00023236"/>
    </source>
</evidence>
<name>A0A1I1EUY5_9GAMM</name>
<dbReference type="PRINTS" id="PR00726">
    <property type="entry name" value="LEXASERPTASE"/>
</dbReference>
<dbReference type="NCBIfam" id="NF007621">
    <property type="entry name" value="PRK10276.1"/>
    <property type="match status" value="1"/>
</dbReference>
<evidence type="ECO:0000313" key="9">
    <source>
        <dbReference type="EMBL" id="SFB88750.1"/>
    </source>
</evidence>
<gene>
    <name evidence="9" type="ORF">SAMN05660443_0740</name>
</gene>
<keyword evidence="5" id="KW-0234">DNA repair</keyword>
<dbReference type="GO" id="GO:0006281">
    <property type="term" value="P:DNA repair"/>
    <property type="evidence" value="ECO:0007669"/>
    <property type="project" value="UniProtKB-KW"/>
</dbReference>
<keyword evidence="4 7" id="KW-0068">Autocatalytic cleavage</keyword>
<dbReference type="InterPro" id="IPR039418">
    <property type="entry name" value="LexA-like"/>
</dbReference>
<dbReference type="Pfam" id="PF00717">
    <property type="entry name" value="Peptidase_S24"/>
    <property type="match status" value="1"/>
</dbReference>
<evidence type="ECO:0000256" key="4">
    <source>
        <dbReference type="ARBA" id="ARBA00022813"/>
    </source>
</evidence>
<evidence type="ECO:0000256" key="5">
    <source>
        <dbReference type="ARBA" id="ARBA00023204"/>
    </source>
</evidence>
<protein>
    <submittedName>
        <fullName evidence="9">DNA polymerase V</fullName>
    </submittedName>
</protein>
<dbReference type="PANTHER" id="PTHR33516:SF2">
    <property type="entry name" value="LEXA REPRESSOR-RELATED"/>
    <property type="match status" value="1"/>
</dbReference>
<organism evidence="9 10">
    <name type="scientific">Marinospirillum celere</name>
    <dbReference type="NCBI Taxonomy" id="1122252"/>
    <lineage>
        <taxon>Bacteria</taxon>
        <taxon>Pseudomonadati</taxon>
        <taxon>Pseudomonadota</taxon>
        <taxon>Gammaproteobacteria</taxon>
        <taxon>Oceanospirillales</taxon>
        <taxon>Oceanospirillaceae</taxon>
        <taxon>Marinospirillum</taxon>
    </lineage>
</organism>
<comment type="similarity">
    <text evidence="1 7">Belongs to the peptidase S24 family.</text>
</comment>
<evidence type="ECO:0000256" key="3">
    <source>
        <dbReference type="ARBA" id="ARBA00022801"/>
    </source>
</evidence>
<dbReference type="OrthoDB" id="9787787at2"/>
<dbReference type="AlphaFoldDB" id="A0A1I1EUY5"/>
<accession>A0A1I1EUY5</accession>
<dbReference type="RefSeq" id="WP_091959304.1">
    <property type="nucleotide sequence ID" value="NZ_FOLH01000001.1"/>
</dbReference>
<dbReference type="Proteomes" id="UP000199058">
    <property type="component" value="Unassembled WGS sequence"/>
</dbReference>
<dbReference type="InterPro" id="IPR015927">
    <property type="entry name" value="Peptidase_S24_S26A/B/C"/>
</dbReference>
<proteinExistence type="inferred from homology"/>
<dbReference type="InterPro" id="IPR036286">
    <property type="entry name" value="LexA/Signal_pep-like_sf"/>
</dbReference>
<dbReference type="Gene3D" id="2.10.109.10">
    <property type="entry name" value="Umud Fragment, subunit A"/>
    <property type="match status" value="1"/>
</dbReference>
<dbReference type="GO" id="GO:0016787">
    <property type="term" value="F:hydrolase activity"/>
    <property type="evidence" value="ECO:0007669"/>
    <property type="project" value="UniProtKB-KW"/>
</dbReference>
<keyword evidence="10" id="KW-1185">Reference proteome</keyword>
<dbReference type="CDD" id="cd06529">
    <property type="entry name" value="S24_LexA-like"/>
    <property type="match status" value="1"/>
</dbReference>
<evidence type="ECO:0000256" key="1">
    <source>
        <dbReference type="ARBA" id="ARBA00007484"/>
    </source>
</evidence>
<dbReference type="SUPFAM" id="SSF51306">
    <property type="entry name" value="LexA/Signal peptidase"/>
    <property type="match status" value="1"/>
</dbReference>